<accession>A0ACC2CZL0</accession>
<evidence type="ECO:0000313" key="2">
    <source>
        <dbReference type="Proteomes" id="UP001162992"/>
    </source>
</evidence>
<keyword evidence="2" id="KW-1185">Reference proteome</keyword>
<name>A0ACC2CZL0_DIPCM</name>
<dbReference type="Proteomes" id="UP001162992">
    <property type="component" value="Chromosome 8"/>
</dbReference>
<reference evidence="2" key="1">
    <citation type="journal article" date="2024" name="Proc. Natl. Acad. Sci. U.S.A.">
        <title>Extraordinary preservation of gene collinearity over three hundred million years revealed in homosporous lycophytes.</title>
        <authorList>
            <person name="Li C."/>
            <person name="Wickell D."/>
            <person name="Kuo L.Y."/>
            <person name="Chen X."/>
            <person name="Nie B."/>
            <person name="Liao X."/>
            <person name="Peng D."/>
            <person name="Ji J."/>
            <person name="Jenkins J."/>
            <person name="Williams M."/>
            <person name="Shu S."/>
            <person name="Plott C."/>
            <person name="Barry K."/>
            <person name="Rajasekar S."/>
            <person name="Grimwood J."/>
            <person name="Han X."/>
            <person name="Sun S."/>
            <person name="Hou Z."/>
            <person name="He W."/>
            <person name="Dai G."/>
            <person name="Sun C."/>
            <person name="Schmutz J."/>
            <person name="Leebens-Mack J.H."/>
            <person name="Li F.W."/>
            <person name="Wang L."/>
        </authorList>
    </citation>
    <scope>NUCLEOTIDE SEQUENCE [LARGE SCALE GENOMIC DNA]</scope>
    <source>
        <strain evidence="2">cv. PW_Plant_1</strain>
    </source>
</reference>
<organism evidence="1 2">
    <name type="scientific">Diphasiastrum complanatum</name>
    <name type="common">Issler's clubmoss</name>
    <name type="synonym">Lycopodium complanatum</name>
    <dbReference type="NCBI Taxonomy" id="34168"/>
    <lineage>
        <taxon>Eukaryota</taxon>
        <taxon>Viridiplantae</taxon>
        <taxon>Streptophyta</taxon>
        <taxon>Embryophyta</taxon>
        <taxon>Tracheophyta</taxon>
        <taxon>Lycopodiopsida</taxon>
        <taxon>Lycopodiales</taxon>
        <taxon>Lycopodiaceae</taxon>
        <taxon>Lycopodioideae</taxon>
        <taxon>Diphasiastrum</taxon>
    </lineage>
</organism>
<evidence type="ECO:0000313" key="1">
    <source>
        <dbReference type="EMBL" id="KAJ7547355.1"/>
    </source>
</evidence>
<dbReference type="EMBL" id="CM055099">
    <property type="protein sequence ID" value="KAJ7547355.1"/>
    <property type="molecule type" value="Genomic_DNA"/>
</dbReference>
<sequence>MEVQSSDKSLKHQNFINSFSIKDEPVVGNYNKLHHSLDLVHSEFVDKEKLPGPAQQYASLFQKAAAEMISTFILVFVGCGAAMVDTETHGKITGNGVAATFGLLVLMMIYSVGHISGAHMNPAVTFAFASLQQIPWVQVPVYIFSQLAASICASLALKELLKPVELVGITHPAGGIVRSLVLEILLTYILMFVITSVSNNPSVGDLSGLVVACTIAVNSIFGGPISGASMNPARTIGPAIASNSYTGIWIYILGPALGALGGAWSFKLLNPRAQKNQKTMPSSI</sequence>
<gene>
    <name evidence="1" type="ORF">O6H91_08G082300</name>
</gene>
<proteinExistence type="predicted"/>
<protein>
    <submittedName>
        <fullName evidence="1">Uncharacterized protein</fullName>
    </submittedName>
</protein>
<comment type="caution">
    <text evidence="1">The sequence shown here is derived from an EMBL/GenBank/DDBJ whole genome shotgun (WGS) entry which is preliminary data.</text>
</comment>